<evidence type="ECO:0000256" key="2">
    <source>
        <dbReference type="ARBA" id="ARBA00023235"/>
    </source>
</evidence>
<dbReference type="HAMAP" id="MF_01663">
    <property type="entry name" value="L_rham_rotase"/>
    <property type="match status" value="1"/>
</dbReference>
<comment type="caution">
    <text evidence="6">The sequence shown here is derived from an EMBL/GenBank/DDBJ whole genome shotgun (WGS) entry which is preliminary data.</text>
</comment>
<dbReference type="SUPFAM" id="SSF54909">
    <property type="entry name" value="Dimeric alpha+beta barrel"/>
    <property type="match status" value="1"/>
</dbReference>
<accession>A0A437PXA8</accession>
<dbReference type="NCBIfam" id="TIGR02625">
    <property type="entry name" value="YiiL_rotase"/>
    <property type="match status" value="1"/>
</dbReference>
<dbReference type="PANTHER" id="PTHR34389:SF2">
    <property type="entry name" value="L-RHAMNOSE MUTAROTASE"/>
    <property type="match status" value="1"/>
</dbReference>
<keyword evidence="4" id="KW-0684">Rhamnose metabolism</keyword>
<dbReference type="PANTHER" id="PTHR34389">
    <property type="entry name" value="L-RHAMNOSE MUTAROTASE"/>
    <property type="match status" value="1"/>
</dbReference>
<dbReference type="InterPro" id="IPR008000">
    <property type="entry name" value="Rham/fucose_mutarotase"/>
</dbReference>
<dbReference type="GO" id="GO:0062192">
    <property type="term" value="F:L-rhamnose mutarotase activity"/>
    <property type="evidence" value="ECO:0007669"/>
    <property type="project" value="UniProtKB-UniRule"/>
</dbReference>
<reference evidence="6 7" key="1">
    <citation type="submission" date="2019-01" db="EMBL/GenBank/DDBJ databases">
        <authorList>
            <person name="Chen W.-M."/>
        </authorList>
    </citation>
    <scope>NUCLEOTIDE SEQUENCE [LARGE SCALE GENOMIC DNA]</scope>
    <source>
        <strain evidence="6 7">FSY-15</strain>
    </source>
</reference>
<protein>
    <recommendedName>
        <fullName evidence="5">L-rhamnose mutarotase</fullName>
        <ecNumber evidence="5">5.1.3.32</ecNumber>
    </recommendedName>
</protein>
<dbReference type="Pfam" id="PF05336">
    <property type="entry name" value="rhaM"/>
    <property type="match status" value="1"/>
</dbReference>
<dbReference type="Proteomes" id="UP000282832">
    <property type="component" value="Unassembled WGS sequence"/>
</dbReference>
<organism evidence="6 7">
    <name type="scientific">Sandaracinomonas limnophila</name>
    <dbReference type="NCBI Taxonomy" id="1862386"/>
    <lineage>
        <taxon>Bacteria</taxon>
        <taxon>Pseudomonadati</taxon>
        <taxon>Bacteroidota</taxon>
        <taxon>Cytophagia</taxon>
        <taxon>Cytophagales</taxon>
        <taxon>Flectobacillaceae</taxon>
        <taxon>Sandaracinomonas</taxon>
    </lineage>
</organism>
<keyword evidence="7" id="KW-1185">Reference proteome</keyword>
<dbReference type="GO" id="GO:0019301">
    <property type="term" value="P:rhamnose catabolic process"/>
    <property type="evidence" value="ECO:0007669"/>
    <property type="project" value="UniProtKB-UniRule"/>
</dbReference>
<sequence>MQRKAFKMYLFPGYIEEYKKRHDEIWPELSDYLKTFGIANYSIFLDEESLTLFAYLETPNLDLLADLPNHPIMKKWWAYMADIMKTNPDNSPVSDDLTSLFYMP</sequence>
<keyword evidence="2 6" id="KW-0413">Isomerase</keyword>
<name>A0A437PXA8_9BACT</name>
<evidence type="ECO:0000256" key="5">
    <source>
        <dbReference type="NCBIfam" id="TIGR02625"/>
    </source>
</evidence>
<evidence type="ECO:0000256" key="1">
    <source>
        <dbReference type="ARBA" id="ARBA00022490"/>
    </source>
</evidence>
<dbReference type="InterPro" id="IPR013448">
    <property type="entry name" value="L-rhamnose_mutarotase"/>
</dbReference>
<dbReference type="Gene3D" id="3.30.70.100">
    <property type="match status" value="1"/>
</dbReference>
<evidence type="ECO:0000256" key="3">
    <source>
        <dbReference type="ARBA" id="ARBA00023277"/>
    </source>
</evidence>
<dbReference type="EC" id="5.1.3.32" evidence="5"/>
<dbReference type="AlphaFoldDB" id="A0A437PXA8"/>
<dbReference type="InterPro" id="IPR011008">
    <property type="entry name" value="Dimeric_a/b-barrel"/>
</dbReference>
<dbReference type="OrthoDB" id="9799608at2"/>
<keyword evidence="1" id="KW-0963">Cytoplasm</keyword>
<evidence type="ECO:0000313" key="7">
    <source>
        <dbReference type="Proteomes" id="UP000282832"/>
    </source>
</evidence>
<proteinExistence type="inferred from homology"/>
<gene>
    <name evidence="6" type="primary">rhaM</name>
    <name evidence="6" type="ORF">EOJ36_02480</name>
</gene>
<evidence type="ECO:0000313" key="6">
    <source>
        <dbReference type="EMBL" id="RVU26881.1"/>
    </source>
</evidence>
<evidence type="ECO:0000256" key="4">
    <source>
        <dbReference type="ARBA" id="ARBA00023308"/>
    </source>
</evidence>
<keyword evidence="3" id="KW-0119">Carbohydrate metabolism</keyword>
<dbReference type="RefSeq" id="WP_127802432.1">
    <property type="nucleotide sequence ID" value="NZ_SACY01000001.1"/>
</dbReference>
<dbReference type="GO" id="GO:0005737">
    <property type="term" value="C:cytoplasm"/>
    <property type="evidence" value="ECO:0007669"/>
    <property type="project" value="InterPro"/>
</dbReference>
<dbReference type="EMBL" id="SACY01000001">
    <property type="protein sequence ID" value="RVU26881.1"/>
    <property type="molecule type" value="Genomic_DNA"/>
</dbReference>